<organism evidence="1 2">
    <name type="scientific">Flavobacterium lacus</name>
    <dbReference type="NCBI Taxonomy" id="1353778"/>
    <lineage>
        <taxon>Bacteria</taxon>
        <taxon>Pseudomonadati</taxon>
        <taxon>Bacteroidota</taxon>
        <taxon>Flavobacteriia</taxon>
        <taxon>Flavobacteriales</taxon>
        <taxon>Flavobacteriaceae</taxon>
        <taxon>Flavobacterium</taxon>
    </lineage>
</organism>
<reference evidence="1 2" key="1">
    <citation type="submission" date="2018-06" db="EMBL/GenBank/DDBJ databases">
        <title>Genomic Encyclopedia of Type Strains, Phase III (KMG-III): the genomes of soil and plant-associated and newly described type strains.</title>
        <authorList>
            <person name="Whitman W."/>
        </authorList>
    </citation>
    <scope>NUCLEOTIDE SEQUENCE [LARGE SCALE GENOMIC DNA]</scope>
    <source>
        <strain evidence="1 2">CGMCC 1.12504</strain>
    </source>
</reference>
<protein>
    <recommendedName>
        <fullName evidence="3">Lipoprotein</fullName>
    </recommendedName>
</protein>
<evidence type="ECO:0000313" key="1">
    <source>
        <dbReference type="EMBL" id="RAR50448.1"/>
    </source>
</evidence>
<comment type="caution">
    <text evidence="1">The sequence shown here is derived from an EMBL/GenBank/DDBJ whole genome shotgun (WGS) entry which is preliminary data.</text>
</comment>
<keyword evidence="2" id="KW-1185">Reference proteome</keyword>
<dbReference type="RefSeq" id="WP_112084995.1">
    <property type="nucleotide sequence ID" value="NZ_QLSV01000002.1"/>
</dbReference>
<dbReference type="AlphaFoldDB" id="A0A328X528"/>
<dbReference type="Proteomes" id="UP000249518">
    <property type="component" value="Unassembled WGS sequence"/>
</dbReference>
<dbReference type="OrthoDB" id="1335707at2"/>
<name>A0A328X528_9FLAO</name>
<dbReference type="PROSITE" id="PS51257">
    <property type="entry name" value="PROKAR_LIPOPROTEIN"/>
    <property type="match status" value="1"/>
</dbReference>
<evidence type="ECO:0000313" key="2">
    <source>
        <dbReference type="Proteomes" id="UP000249518"/>
    </source>
</evidence>
<sequence>MKTTVIVLVSIFLFAFSCEGDKKENNSSMETELSQVIEENVLIAEDFKGKLDELLTLEMAAETSGYPVSEAKKSPNSEIEKKSNKISVSYFWDKTNRTQQIEMMGRKMDVPVNDEVTLSWVENITLDGFKKKYHNLTEAEIEASNQGIDEKTAEMNADGKATQEQTDMAKSLAKNAMKNFSVEEVPNVGEYAVFVNQKFAGVPTRELKVFYKGLSFSLLINLSEDVSFNDKKAIALAQKIINQKLK</sequence>
<proteinExistence type="predicted"/>
<dbReference type="EMBL" id="QLSV01000002">
    <property type="protein sequence ID" value="RAR50448.1"/>
    <property type="molecule type" value="Genomic_DNA"/>
</dbReference>
<accession>A0A328X528</accession>
<evidence type="ECO:0008006" key="3">
    <source>
        <dbReference type="Google" id="ProtNLM"/>
    </source>
</evidence>
<gene>
    <name evidence="1" type="ORF">B0I10_102252</name>
</gene>